<reference evidence="1" key="1">
    <citation type="submission" date="2014-11" db="EMBL/GenBank/DDBJ databases">
        <authorList>
            <person name="Amaro Gonzalez C."/>
        </authorList>
    </citation>
    <scope>NUCLEOTIDE SEQUENCE</scope>
</reference>
<organism evidence="1">
    <name type="scientific">Anguilla anguilla</name>
    <name type="common">European freshwater eel</name>
    <name type="synonym">Muraena anguilla</name>
    <dbReference type="NCBI Taxonomy" id="7936"/>
    <lineage>
        <taxon>Eukaryota</taxon>
        <taxon>Metazoa</taxon>
        <taxon>Chordata</taxon>
        <taxon>Craniata</taxon>
        <taxon>Vertebrata</taxon>
        <taxon>Euteleostomi</taxon>
        <taxon>Actinopterygii</taxon>
        <taxon>Neopterygii</taxon>
        <taxon>Teleostei</taxon>
        <taxon>Anguilliformes</taxon>
        <taxon>Anguillidae</taxon>
        <taxon>Anguilla</taxon>
    </lineage>
</organism>
<proteinExistence type="predicted"/>
<accession>A0A0E9WQA9</accession>
<dbReference type="EMBL" id="GBXM01016919">
    <property type="protein sequence ID" value="JAH91658.1"/>
    <property type="molecule type" value="Transcribed_RNA"/>
</dbReference>
<evidence type="ECO:0000313" key="1">
    <source>
        <dbReference type="EMBL" id="JAH91658.1"/>
    </source>
</evidence>
<sequence>MRRKNQILLSISFQLFYYYYNMQNSYAITCRNCKAGCGLYHSPDGSTDGIGLELAIETASYLVNLGREKVILCRHSETNHQCQFSRLTITDSQTQANSLPTIYICIVWSSTL</sequence>
<reference evidence="1" key="2">
    <citation type="journal article" date="2015" name="Fish Shellfish Immunol.">
        <title>Early steps in the European eel (Anguilla anguilla)-Vibrio vulnificus interaction in the gills: Role of the RtxA13 toxin.</title>
        <authorList>
            <person name="Callol A."/>
            <person name="Pajuelo D."/>
            <person name="Ebbesson L."/>
            <person name="Teles M."/>
            <person name="MacKenzie S."/>
            <person name="Amaro C."/>
        </authorList>
    </citation>
    <scope>NUCLEOTIDE SEQUENCE</scope>
</reference>
<protein>
    <submittedName>
        <fullName evidence="1">Uncharacterized protein</fullName>
    </submittedName>
</protein>
<dbReference type="AlphaFoldDB" id="A0A0E9WQA9"/>
<name>A0A0E9WQA9_ANGAN</name>